<gene>
    <name evidence="10" type="primary">htrE_8</name>
    <name evidence="10" type="ORF">NCTC12993_06133</name>
</gene>
<comment type="subcellular location">
    <subcellularLocation>
        <location evidence="1">Cell outer membrane</location>
        <topology evidence="1">Multi-pass membrane protein</topology>
    </subcellularLocation>
</comment>
<dbReference type="InterPro" id="IPR037224">
    <property type="entry name" value="PapC_N_sf"/>
</dbReference>
<name>A0A485CC93_KLUCR</name>
<keyword evidence="11" id="KW-1185">Reference proteome</keyword>
<dbReference type="GO" id="GO:0009279">
    <property type="term" value="C:cell outer membrane"/>
    <property type="evidence" value="ECO:0007669"/>
    <property type="project" value="UniProtKB-SubCell"/>
</dbReference>
<evidence type="ECO:0000256" key="4">
    <source>
        <dbReference type="ARBA" id="ARBA00022692"/>
    </source>
</evidence>
<protein>
    <submittedName>
        <fullName evidence="10">Heat shock protein E</fullName>
    </submittedName>
</protein>
<feature type="chain" id="PRO_5019773897" evidence="8">
    <location>
        <begin position="30"/>
        <end position="239"/>
    </location>
</feature>
<keyword evidence="5 8" id="KW-0732">Signal</keyword>
<dbReference type="Pfam" id="PF13954">
    <property type="entry name" value="PapC_N"/>
    <property type="match status" value="1"/>
</dbReference>
<keyword evidence="3" id="KW-0813">Transport</keyword>
<evidence type="ECO:0000256" key="1">
    <source>
        <dbReference type="ARBA" id="ARBA00004571"/>
    </source>
</evidence>
<evidence type="ECO:0000313" key="11">
    <source>
        <dbReference type="Proteomes" id="UP000401081"/>
    </source>
</evidence>
<dbReference type="Gene3D" id="3.10.20.410">
    <property type="match status" value="1"/>
</dbReference>
<dbReference type="InterPro" id="IPR000015">
    <property type="entry name" value="Fimb_usher"/>
</dbReference>
<keyword evidence="7" id="KW-0998">Cell outer membrane</keyword>
<keyword evidence="4" id="KW-0812">Transmembrane</keyword>
<dbReference type="GO" id="GO:0015473">
    <property type="term" value="F:fimbrial usher porin activity"/>
    <property type="evidence" value="ECO:0007669"/>
    <property type="project" value="InterPro"/>
</dbReference>
<dbReference type="Proteomes" id="UP000401081">
    <property type="component" value="Unassembled WGS sequence"/>
</dbReference>
<evidence type="ECO:0000256" key="3">
    <source>
        <dbReference type="ARBA" id="ARBA00022448"/>
    </source>
</evidence>
<evidence type="ECO:0000313" key="10">
    <source>
        <dbReference type="EMBL" id="VFS82009.1"/>
    </source>
</evidence>
<keyword evidence="10" id="KW-0346">Stress response</keyword>
<dbReference type="PANTHER" id="PTHR30451:SF5">
    <property type="entry name" value="SLR0019 PROTEIN"/>
    <property type="match status" value="1"/>
</dbReference>
<organism evidence="10 11">
    <name type="scientific">Kluyvera cryocrescens</name>
    <name type="common">Kluyvera citrophila</name>
    <dbReference type="NCBI Taxonomy" id="580"/>
    <lineage>
        <taxon>Bacteria</taxon>
        <taxon>Pseudomonadati</taxon>
        <taxon>Pseudomonadota</taxon>
        <taxon>Gammaproteobacteria</taxon>
        <taxon>Enterobacterales</taxon>
        <taxon>Enterobacteriaceae</taxon>
        <taxon>Kluyvera</taxon>
    </lineage>
</organism>
<evidence type="ECO:0000256" key="8">
    <source>
        <dbReference type="SAM" id="SignalP"/>
    </source>
</evidence>
<proteinExistence type="inferred from homology"/>
<dbReference type="InterPro" id="IPR025885">
    <property type="entry name" value="PapC_N"/>
</dbReference>
<comment type="similarity">
    <text evidence="2">Belongs to the fimbrial export usher family.</text>
</comment>
<evidence type="ECO:0000259" key="9">
    <source>
        <dbReference type="Pfam" id="PF13954"/>
    </source>
</evidence>
<dbReference type="EMBL" id="CAADJD010000025">
    <property type="protein sequence ID" value="VFS82009.1"/>
    <property type="molecule type" value="Genomic_DNA"/>
</dbReference>
<feature type="signal peptide" evidence="8">
    <location>
        <begin position="1"/>
        <end position="29"/>
    </location>
</feature>
<dbReference type="GO" id="GO:0009297">
    <property type="term" value="P:pilus assembly"/>
    <property type="evidence" value="ECO:0007669"/>
    <property type="project" value="InterPro"/>
</dbReference>
<accession>A0A485CC93</accession>
<evidence type="ECO:0000256" key="5">
    <source>
        <dbReference type="ARBA" id="ARBA00022729"/>
    </source>
</evidence>
<evidence type="ECO:0000256" key="7">
    <source>
        <dbReference type="ARBA" id="ARBA00023237"/>
    </source>
</evidence>
<sequence>MEKRTWIARRPRWRLLLITLACYPILSSAQEEVEFNSNFLMGSNKIDTSRYAKGNPVSPGEYQVQIYLNNKQIVNELNLEFQDNGTAQAEPCLKPSLLERLEVDSEKAVIPIPADEQCLGDLAHYFPGSSVSYDPLNLRLDVVMPQVFLQQIPVGTVPPSRWENGIPALLLAYDTNYYHQVSSTRDSDTAYAGLTYGPTSAHGASVLAARSTGTAMTTISATTVRISISSAISRRCARR</sequence>
<reference evidence="10 11" key="1">
    <citation type="submission" date="2019-03" db="EMBL/GenBank/DDBJ databases">
        <authorList>
            <consortium name="Pathogen Informatics"/>
        </authorList>
    </citation>
    <scope>NUCLEOTIDE SEQUENCE [LARGE SCALE GENOMIC DNA]</scope>
    <source>
        <strain evidence="10 11">NCTC12993</strain>
    </source>
</reference>
<feature type="domain" description="PapC N-terminal" evidence="9">
    <location>
        <begin position="34"/>
        <end position="176"/>
    </location>
</feature>
<keyword evidence="6" id="KW-0472">Membrane</keyword>
<evidence type="ECO:0000256" key="6">
    <source>
        <dbReference type="ARBA" id="ARBA00023136"/>
    </source>
</evidence>
<dbReference type="AlphaFoldDB" id="A0A485CC93"/>
<dbReference type="SUPFAM" id="SSF141729">
    <property type="entry name" value="FimD N-terminal domain-like"/>
    <property type="match status" value="1"/>
</dbReference>
<evidence type="ECO:0000256" key="2">
    <source>
        <dbReference type="ARBA" id="ARBA00008064"/>
    </source>
</evidence>
<dbReference type="PANTHER" id="PTHR30451">
    <property type="entry name" value="OUTER MEMBRANE USHER PROTEIN"/>
    <property type="match status" value="1"/>
</dbReference>